<keyword evidence="3" id="KW-1185">Reference proteome</keyword>
<dbReference type="AlphaFoldDB" id="A0A1G4BL18"/>
<gene>
    <name evidence="2" type="ORF">CORC01_02576</name>
</gene>
<proteinExistence type="predicted"/>
<accession>A0A1G4BL18</accession>
<dbReference type="GeneID" id="34555736"/>
<feature type="compositionally biased region" description="Polar residues" evidence="1">
    <location>
        <begin position="118"/>
        <end position="132"/>
    </location>
</feature>
<sequence length="167" mass="17019">MRSSVVIEGTAIIIGAVAAIQTHHAVFVHGDQPTSAPIIELTTIDEGPGLGHPTGTNLPVSVHTSSICRAITTQTCDVIEVTLSASQPVDTATLGKTSSFSKSPGTSSTKESTHIESKTASTSNGKETSSMVTATQTGVTPSATSGASKAEVALVCFIAGFIFVYLL</sequence>
<feature type="region of interest" description="Disordered" evidence="1">
    <location>
        <begin position="94"/>
        <end position="132"/>
    </location>
</feature>
<dbReference type="OrthoDB" id="4848584at2759"/>
<feature type="compositionally biased region" description="Low complexity" evidence="1">
    <location>
        <begin position="96"/>
        <end position="110"/>
    </location>
</feature>
<evidence type="ECO:0000313" key="2">
    <source>
        <dbReference type="EMBL" id="OHF01997.1"/>
    </source>
</evidence>
<reference evidence="2 3" key="1">
    <citation type="submission" date="2016-09" db="EMBL/GenBank/DDBJ databases">
        <authorList>
            <person name="Capua I."/>
            <person name="De Benedictis P."/>
            <person name="Joannis T."/>
            <person name="Lombin L.H."/>
            <person name="Cattoli G."/>
        </authorList>
    </citation>
    <scope>NUCLEOTIDE SEQUENCE [LARGE SCALE GENOMIC DNA]</scope>
    <source>
        <strain evidence="2 3">IMI 309357</strain>
    </source>
</reference>
<protein>
    <submittedName>
        <fullName evidence="2">Uncharacterized protein</fullName>
    </submittedName>
</protein>
<evidence type="ECO:0000313" key="3">
    <source>
        <dbReference type="Proteomes" id="UP000176998"/>
    </source>
</evidence>
<evidence type="ECO:0000256" key="1">
    <source>
        <dbReference type="SAM" id="MobiDB-lite"/>
    </source>
</evidence>
<dbReference type="EMBL" id="MJBS01000015">
    <property type="protein sequence ID" value="OHF01997.1"/>
    <property type="molecule type" value="Genomic_DNA"/>
</dbReference>
<name>A0A1G4BL18_9PEZI</name>
<comment type="caution">
    <text evidence="2">The sequence shown here is derived from an EMBL/GenBank/DDBJ whole genome shotgun (WGS) entry which is preliminary data.</text>
</comment>
<dbReference type="RefSeq" id="XP_022479139.1">
    <property type="nucleotide sequence ID" value="XM_022614226.1"/>
</dbReference>
<organism evidence="2 3">
    <name type="scientific">Colletotrichum orchidophilum</name>
    <dbReference type="NCBI Taxonomy" id="1209926"/>
    <lineage>
        <taxon>Eukaryota</taxon>
        <taxon>Fungi</taxon>
        <taxon>Dikarya</taxon>
        <taxon>Ascomycota</taxon>
        <taxon>Pezizomycotina</taxon>
        <taxon>Sordariomycetes</taxon>
        <taxon>Hypocreomycetidae</taxon>
        <taxon>Glomerellales</taxon>
        <taxon>Glomerellaceae</taxon>
        <taxon>Colletotrichum</taxon>
    </lineage>
</organism>
<dbReference type="Proteomes" id="UP000176998">
    <property type="component" value="Unassembled WGS sequence"/>
</dbReference>